<accession>A0A2H0WUZ1</accession>
<sequence length="196" mass="22657">MGLKEHLTRAGQTIVDVLRDMNELERPDELLRHLSVLYDMYPQLSEATISDSPIENSVFSRANLMRTFGIKSARRMAHSYIPDGTGYRRCPGTAWQRSVNAKQYESLYVVEVHFLQDATANEHGNEIYLHYRTIPGEVETMFVDWAGTMRTRLELLKRGRRHTLGYMYIVGDSKNSPIHAHFTPQGRRITQEELSQ</sequence>
<evidence type="ECO:0000313" key="2">
    <source>
        <dbReference type="Proteomes" id="UP000231198"/>
    </source>
</evidence>
<organism evidence="1 2">
    <name type="scientific">Candidatus Roizmanbacteria bacterium CG09_land_8_20_14_0_10_41_9</name>
    <dbReference type="NCBI Taxonomy" id="1974850"/>
    <lineage>
        <taxon>Bacteria</taxon>
        <taxon>Candidatus Roizmaniibacteriota</taxon>
    </lineage>
</organism>
<protein>
    <submittedName>
        <fullName evidence="1">Uncharacterized protein</fullName>
    </submittedName>
</protein>
<reference evidence="2" key="1">
    <citation type="submission" date="2017-09" db="EMBL/GenBank/DDBJ databases">
        <title>Depth-based differentiation of microbial function through sediment-hosted aquifers and enrichment of novel symbionts in the deep terrestrial subsurface.</title>
        <authorList>
            <person name="Probst A.J."/>
            <person name="Ladd B."/>
            <person name="Jarett J.K."/>
            <person name="Geller-Mcgrath D.E."/>
            <person name="Sieber C.M.K."/>
            <person name="Emerson J.B."/>
            <person name="Anantharaman K."/>
            <person name="Thomas B.C."/>
            <person name="Malmstrom R."/>
            <person name="Stieglmeier M."/>
            <person name="Klingl A."/>
            <person name="Woyke T."/>
            <person name="Ryan C.M."/>
            <person name="Banfield J.F."/>
        </authorList>
    </citation>
    <scope>NUCLEOTIDE SEQUENCE [LARGE SCALE GENOMIC DNA]</scope>
</reference>
<dbReference type="AlphaFoldDB" id="A0A2H0WUZ1"/>
<evidence type="ECO:0000313" key="1">
    <source>
        <dbReference type="EMBL" id="PIS15748.1"/>
    </source>
</evidence>
<dbReference type="EMBL" id="PEZG01000044">
    <property type="protein sequence ID" value="PIS15748.1"/>
    <property type="molecule type" value="Genomic_DNA"/>
</dbReference>
<name>A0A2H0WUZ1_9BACT</name>
<dbReference type="Proteomes" id="UP000231198">
    <property type="component" value="Unassembled WGS sequence"/>
</dbReference>
<gene>
    <name evidence="1" type="ORF">COT62_02040</name>
</gene>
<comment type="caution">
    <text evidence="1">The sequence shown here is derived from an EMBL/GenBank/DDBJ whole genome shotgun (WGS) entry which is preliminary data.</text>
</comment>
<proteinExistence type="predicted"/>